<feature type="chain" id="PRO_5016803787" description="RidA family protein" evidence="1">
    <location>
        <begin position="20"/>
        <end position="77"/>
    </location>
</feature>
<proteinExistence type="predicted"/>
<dbReference type="Proteomes" id="UP000254737">
    <property type="component" value="Unassembled WGS sequence"/>
</dbReference>
<gene>
    <name evidence="2" type="ORF">NCTC13456_02514</name>
</gene>
<name>A0A376GKH0_9FLAO</name>
<dbReference type="InterPro" id="IPR035959">
    <property type="entry name" value="RutC-like_sf"/>
</dbReference>
<evidence type="ECO:0000313" key="2">
    <source>
        <dbReference type="EMBL" id="STD58887.1"/>
    </source>
</evidence>
<dbReference type="SUPFAM" id="SSF55298">
    <property type="entry name" value="YjgF-like"/>
    <property type="match status" value="1"/>
</dbReference>
<dbReference type="AlphaFoldDB" id="A0A376GKH0"/>
<evidence type="ECO:0008006" key="4">
    <source>
        <dbReference type="Google" id="ProtNLM"/>
    </source>
</evidence>
<evidence type="ECO:0000313" key="3">
    <source>
        <dbReference type="Proteomes" id="UP000254737"/>
    </source>
</evidence>
<dbReference type="Gene3D" id="3.30.1330.40">
    <property type="entry name" value="RutC-like"/>
    <property type="match status" value="1"/>
</dbReference>
<feature type="signal peptide" evidence="1">
    <location>
        <begin position="1"/>
        <end position="19"/>
    </location>
</feature>
<dbReference type="RefSeq" id="WP_147280005.1">
    <property type="nucleotide sequence ID" value="NZ_UFXS01000001.1"/>
</dbReference>
<sequence length="77" mass="8219">MKKILLGTLLIAGIGFAQAQKTKPTGFPLSSSLASGQHVFVSGQIGMNPQTSKLANESFEAEVRHTNYSNNILSLTK</sequence>
<protein>
    <recommendedName>
        <fullName evidence="4">RidA family protein</fullName>
    </recommendedName>
</protein>
<dbReference type="EMBL" id="UFXS01000001">
    <property type="protein sequence ID" value="STD58887.1"/>
    <property type="molecule type" value="Genomic_DNA"/>
</dbReference>
<organism evidence="2 3">
    <name type="scientific">Empedobacter falsenii</name>
    <dbReference type="NCBI Taxonomy" id="343874"/>
    <lineage>
        <taxon>Bacteria</taxon>
        <taxon>Pseudomonadati</taxon>
        <taxon>Bacteroidota</taxon>
        <taxon>Flavobacteriia</taxon>
        <taxon>Flavobacteriales</taxon>
        <taxon>Weeksellaceae</taxon>
        <taxon>Empedobacter</taxon>
    </lineage>
</organism>
<keyword evidence="1" id="KW-0732">Signal</keyword>
<evidence type="ECO:0000256" key="1">
    <source>
        <dbReference type="SAM" id="SignalP"/>
    </source>
</evidence>
<accession>A0A376GKH0</accession>
<reference evidence="2 3" key="1">
    <citation type="submission" date="2018-06" db="EMBL/GenBank/DDBJ databases">
        <authorList>
            <consortium name="Pathogen Informatics"/>
            <person name="Doyle S."/>
        </authorList>
    </citation>
    <scope>NUCLEOTIDE SEQUENCE [LARGE SCALE GENOMIC DNA]</scope>
    <source>
        <strain evidence="2 3">NCTC13456</strain>
    </source>
</reference>
<dbReference type="STRING" id="343874.GCA_000805695_02028"/>